<organism evidence="3 4">
    <name type="scientific">Nocardiopsis aegyptia</name>
    <dbReference type="NCBI Taxonomy" id="220378"/>
    <lineage>
        <taxon>Bacteria</taxon>
        <taxon>Bacillati</taxon>
        <taxon>Actinomycetota</taxon>
        <taxon>Actinomycetes</taxon>
        <taxon>Streptosporangiales</taxon>
        <taxon>Nocardiopsidaceae</taxon>
        <taxon>Nocardiopsis</taxon>
    </lineage>
</organism>
<keyword evidence="4" id="KW-1185">Reference proteome</keyword>
<protein>
    <recommendedName>
        <fullName evidence="2">vWA-MoxR associated protein middle region 2 domain-containing protein</fullName>
    </recommendedName>
</protein>
<dbReference type="AlphaFoldDB" id="A0A7Z0EIS9"/>
<feature type="domain" description="vWA-MoxR associated protein middle region 2" evidence="2">
    <location>
        <begin position="59"/>
        <end position="221"/>
    </location>
</feature>
<dbReference type="InterPro" id="IPR045446">
    <property type="entry name" value="VMAP-M2"/>
</dbReference>
<evidence type="ECO:0000313" key="4">
    <source>
        <dbReference type="Proteomes" id="UP000572051"/>
    </source>
</evidence>
<reference evidence="3 4" key="1">
    <citation type="submission" date="2020-07" db="EMBL/GenBank/DDBJ databases">
        <title>Sequencing the genomes of 1000 actinobacteria strains.</title>
        <authorList>
            <person name="Klenk H.-P."/>
        </authorList>
    </citation>
    <scope>NUCLEOTIDE SEQUENCE [LARGE SCALE GENOMIC DNA]</scope>
    <source>
        <strain evidence="3 4">DSM 44442</strain>
    </source>
</reference>
<sequence>MSEPTPLGDHVDFSHGTFKGPVTGKEETTVQAVSNVQVNIATESSSAADSSGPALQKNLQLSRVGRDALAAALRDSAQAIPQLSSFLERSEWSRSDLGQLIEVLNGVTECLETETLVRDHLLCLVQGLDLAVDAREFVTTCMPQAATAPALRRALLASTKDLPQAAPEGLSEHLETAVLRRPANDTHGRTTLMDFVLRLALEAGVDTRDQAFGAWCQNSGYDVGELNSLRHQLTSQDRAERCRLLVHLRGDPDHDWPCEGTAWVFKGEDQEPLAEYPSLRCEASTDGVAILVDEVLEWAHDLPDVTLLERVHIAVPARTLLCWRAEETDVGVRLGADHEVVVHWGGRLRPSKHLRSLVRHARYRLERIEQHHQVYGAVDWVSLEESEFMENIRKGIYRGPLGLRCTPIGQEDLFEALLAQFPIMLWPEQTVPEGDEVEQAVEHEWVTLPGGFTGAYRTAWTCAQEEVPPLARLRAVWDDRHWLTFCRTLSRHRAGIASPSGA</sequence>
<accession>A0A7Z0EIS9</accession>
<dbReference type="RefSeq" id="WP_179820839.1">
    <property type="nucleotide sequence ID" value="NZ_JACCFS010000001.1"/>
</dbReference>
<evidence type="ECO:0000313" key="3">
    <source>
        <dbReference type="EMBL" id="NYJ32870.1"/>
    </source>
</evidence>
<dbReference type="Proteomes" id="UP000572051">
    <property type="component" value="Unassembled WGS sequence"/>
</dbReference>
<dbReference type="Pfam" id="PF19965">
    <property type="entry name" value="VMAP-M2"/>
    <property type="match status" value="1"/>
</dbReference>
<proteinExistence type="predicted"/>
<feature type="region of interest" description="Disordered" evidence="1">
    <location>
        <begin position="1"/>
        <end position="23"/>
    </location>
</feature>
<gene>
    <name evidence="3" type="ORF">HNR10_000751</name>
</gene>
<evidence type="ECO:0000256" key="1">
    <source>
        <dbReference type="SAM" id="MobiDB-lite"/>
    </source>
</evidence>
<comment type="caution">
    <text evidence="3">The sequence shown here is derived from an EMBL/GenBank/DDBJ whole genome shotgun (WGS) entry which is preliminary data.</text>
</comment>
<evidence type="ECO:0000259" key="2">
    <source>
        <dbReference type="Pfam" id="PF19965"/>
    </source>
</evidence>
<name>A0A7Z0EIS9_9ACTN</name>
<dbReference type="EMBL" id="JACCFS010000001">
    <property type="protein sequence ID" value="NYJ32870.1"/>
    <property type="molecule type" value="Genomic_DNA"/>
</dbReference>